<evidence type="ECO:0000313" key="7">
    <source>
        <dbReference type="EMBL" id="SDK09670.1"/>
    </source>
</evidence>
<keyword evidence="2" id="KW-1003">Cell membrane</keyword>
<dbReference type="RefSeq" id="WP_143001336.1">
    <property type="nucleotide sequence ID" value="NZ_FNFX01000001.1"/>
</dbReference>
<dbReference type="PROSITE" id="PS51257">
    <property type="entry name" value="PROKAR_LIPOPROTEIN"/>
    <property type="match status" value="1"/>
</dbReference>
<keyword evidence="3" id="KW-0732">Signal</keyword>
<dbReference type="GO" id="GO:0009636">
    <property type="term" value="P:response to toxic substance"/>
    <property type="evidence" value="ECO:0007669"/>
    <property type="project" value="InterPro"/>
</dbReference>
<keyword evidence="5" id="KW-0564">Palmitate</keyword>
<protein>
    <submittedName>
        <fullName evidence="7">Entericidin EcnA/B family protein</fullName>
    </submittedName>
</protein>
<dbReference type="Proteomes" id="UP000198629">
    <property type="component" value="Unassembled WGS sequence"/>
</dbReference>
<reference evidence="8" key="1">
    <citation type="submission" date="2016-10" db="EMBL/GenBank/DDBJ databases">
        <authorList>
            <person name="Varghese N."/>
            <person name="Submissions S."/>
        </authorList>
    </citation>
    <scope>NUCLEOTIDE SEQUENCE [LARGE SCALE GENOMIC DNA]</scope>
    <source>
        <strain evidence="8">CBMB127</strain>
    </source>
</reference>
<evidence type="ECO:0000256" key="3">
    <source>
        <dbReference type="ARBA" id="ARBA00022729"/>
    </source>
</evidence>
<evidence type="ECO:0000256" key="6">
    <source>
        <dbReference type="ARBA" id="ARBA00023288"/>
    </source>
</evidence>
<comment type="similarity">
    <text evidence="1">Belongs to the EcnA/EcnB lipoprotein family.</text>
</comment>
<evidence type="ECO:0000256" key="1">
    <source>
        <dbReference type="ARBA" id="ARBA00010296"/>
    </source>
</evidence>
<dbReference type="Pfam" id="PF08085">
    <property type="entry name" value="Entericidin"/>
    <property type="match status" value="1"/>
</dbReference>
<keyword evidence="6" id="KW-0449">Lipoprotein</keyword>
<dbReference type="InterPro" id="IPR012556">
    <property type="entry name" value="Entericidin"/>
</dbReference>
<evidence type="ECO:0000256" key="2">
    <source>
        <dbReference type="ARBA" id="ARBA00022475"/>
    </source>
</evidence>
<accession>A0A1G8Z621</accession>
<organism evidence="7 8">
    <name type="scientific">Methylophilus rhizosphaerae</name>
    <dbReference type="NCBI Taxonomy" id="492660"/>
    <lineage>
        <taxon>Bacteria</taxon>
        <taxon>Pseudomonadati</taxon>
        <taxon>Pseudomonadota</taxon>
        <taxon>Betaproteobacteria</taxon>
        <taxon>Nitrosomonadales</taxon>
        <taxon>Methylophilaceae</taxon>
        <taxon>Methylophilus</taxon>
    </lineage>
</organism>
<proteinExistence type="inferred from homology"/>
<keyword evidence="8" id="KW-1185">Reference proteome</keyword>
<dbReference type="AlphaFoldDB" id="A0A1G8Z621"/>
<evidence type="ECO:0000313" key="8">
    <source>
        <dbReference type="Proteomes" id="UP000198629"/>
    </source>
</evidence>
<dbReference type="OrthoDB" id="9181810at2"/>
<keyword evidence="4" id="KW-0472">Membrane</keyword>
<dbReference type="EMBL" id="FNFX01000001">
    <property type="protein sequence ID" value="SDK09670.1"/>
    <property type="molecule type" value="Genomic_DNA"/>
</dbReference>
<evidence type="ECO:0000256" key="4">
    <source>
        <dbReference type="ARBA" id="ARBA00023136"/>
    </source>
</evidence>
<name>A0A1G8Z621_9PROT</name>
<sequence length="40" mass="4215">MMSKVMALIAIVMVLAGCNTVNGMGKDMEQAGEAVQRSTK</sequence>
<evidence type="ECO:0000256" key="5">
    <source>
        <dbReference type="ARBA" id="ARBA00023139"/>
    </source>
</evidence>
<dbReference type="GO" id="GO:0016020">
    <property type="term" value="C:membrane"/>
    <property type="evidence" value="ECO:0007669"/>
    <property type="project" value="InterPro"/>
</dbReference>
<dbReference type="STRING" id="492660.SAMN05192566_0071"/>
<gene>
    <name evidence="7" type="ORF">SAMN05192566_0071</name>
</gene>